<name>A0A1U9QXA7_STRNV</name>
<dbReference type="Proteomes" id="UP000189677">
    <property type="component" value="Chromosome"/>
</dbReference>
<dbReference type="Pfam" id="PF13561">
    <property type="entry name" value="adh_short_C2"/>
    <property type="match status" value="1"/>
</dbReference>
<dbReference type="SUPFAM" id="SSF51735">
    <property type="entry name" value="NAD(P)-binding Rossmann-fold domains"/>
    <property type="match status" value="1"/>
</dbReference>
<dbReference type="InterPro" id="IPR051122">
    <property type="entry name" value="SDR_DHRS6-like"/>
</dbReference>
<dbReference type="SMART" id="SM00822">
    <property type="entry name" value="PKS_KR"/>
    <property type="match status" value="1"/>
</dbReference>
<evidence type="ECO:0000256" key="1">
    <source>
        <dbReference type="ARBA" id="ARBA00006484"/>
    </source>
</evidence>
<dbReference type="CDD" id="cd05233">
    <property type="entry name" value="SDR_c"/>
    <property type="match status" value="1"/>
</dbReference>
<evidence type="ECO:0000313" key="5">
    <source>
        <dbReference type="Proteomes" id="UP000189677"/>
    </source>
</evidence>
<reference evidence="4 5" key="1">
    <citation type="submission" date="2016-11" db="EMBL/GenBank/DDBJ databases">
        <title>Complete genome sequence of Streptomyces niveus SCSIO 3406.</title>
        <authorList>
            <person name="Zhu Q."/>
            <person name="Cheng W."/>
            <person name="Song Y."/>
            <person name="Li Q."/>
            <person name="Ju J."/>
        </authorList>
    </citation>
    <scope>NUCLEOTIDE SEQUENCE [LARGE SCALE GENOMIC DNA]</scope>
    <source>
        <strain evidence="4 5">SCSIO 3406</strain>
    </source>
</reference>
<dbReference type="AlphaFoldDB" id="A0A1U9QXA7"/>
<sequence length="239" mass="24295">MSIVSPLAGKHVVVVGGTSGIGLAIAERALAAGARVTAASRNPGRHASTMPAGIATEQVDVTSAASIESLLERVGPFDHLSISAGVTALGTVRELDADRARAFFDTKFWGAYNGVRAAADRIAKDGSIVLIGGIASRKHGPGRPTMAAINASLEAFGKANAVDLAPVRVNVIAPGLVETPAFDDVPEDVRSRLLGQYIASVPVGRVGLPEDIASTAVFLMSNGYATGSVVDVDGGVALT</sequence>
<proteinExistence type="inferred from homology"/>
<dbReference type="Gene3D" id="3.40.50.720">
    <property type="entry name" value="NAD(P)-binding Rossmann-like Domain"/>
    <property type="match status" value="1"/>
</dbReference>
<protein>
    <recommendedName>
        <fullName evidence="3">Ketoreductase domain-containing protein</fullName>
    </recommendedName>
</protein>
<dbReference type="GO" id="GO:0016491">
    <property type="term" value="F:oxidoreductase activity"/>
    <property type="evidence" value="ECO:0007669"/>
    <property type="project" value="UniProtKB-KW"/>
</dbReference>
<accession>A0A1U9QXA7</accession>
<dbReference type="InterPro" id="IPR002347">
    <property type="entry name" value="SDR_fam"/>
</dbReference>
<evidence type="ECO:0000259" key="3">
    <source>
        <dbReference type="SMART" id="SM00822"/>
    </source>
</evidence>
<dbReference type="InterPro" id="IPR036291">
    <property type="entry name" value="NAD(P)-bd_dom_sf"/>
</dbReference>
<organism evidence="4 5">
    <name type="scientific">Streptomyces niveus</name>
    <name type="common">Streptomyces spheroides</name>
    <dbReference type="NCBI Taxonomy" id="193462"/>
    <lineage>
        <taxon>Bacteria</taxon>
        <taxon>Bacillati</taxon>
        <taxon>Actinomycetota</taxon>
        <taxon>Actinomycetes</taxon>
        <taxon>Kitasatosporales</taxon>
        <taxon>Streptomycetaceae</taxon>
        <taxon>Streptomyces</taxon>
    </lineage>
</organism>
<comment type="similarity">
    <text evidence="1">Belongs to the short-chain dehydrogenases/reductases (SDR) family.</text>
</comment>
<dbReference type="PRINTS" id="PR00081">
    <property type="entry name" value="GDHRDH"/>
</dbReference>
<dbReference type="EMBL" id="CP018047">
    <property type="protein sequence ID" value="AQU68461.1"/>
    <property type="molecule type" value="Genomic_DNA"/>
</dbReference>
<dbReference type="OrthoDB" id="9806974at2"/>
<keyword evidence="5" id="KW-1185">Reference proteome</keyword>
<dbReference type="PANTHER" id="PTHR43477:SF1">
    <property type="entry name" value="DIHYDROANTICAPSIN 7-DEHYDROGENASE"/>
    <property type="match status" value="1"/>
</dbReference>
<dbReference type="InterPro" id="IPR057326">
    <property type="entry name" value="KR_dom"/>
</dbReference>
<evidence type="ECO:0000313" key="4">
    <source>
        <dbReference type="EMBL" id="AQU68461.1"/>
    </source>
</evidence>
<feature type="domain" description="Ketoreductase" evidence="3">
    <location>
        <begin position="10"/>
        <end position="180"/>
    </location>
</feature>
<dbReference type="RefSeq" id="WP_159392483.1">
    <property type="nucleotide sequence ID" value="NZ_CP018047.1"/>
</dbReference>
<dbReference type="KEGG" id="snw:BBN63_21845"/>
<gene>
    <name evidence="4" type="ORF">BBN63_21845</name>
</gene>
<dbReference type="PANTHER" id="PTHR43477">
    <property type="entry name" value="DIHYDROANTICAPSIN 7-DEHYDROGENASE"/>
    <property type="match status" value="1"/>
</dbReference>
<evidence type="ECO:0000256" key="2">
    <source>
        <dbReference type="ARBA" id="ARBA00023002"/>
    </source>
</evidence>
<keyword evidence="2" id="KW-0560">Oxidoreductase</keyword>